<keyword evidence="9" id="KW-1185">Reference proteome</keyword>
<dbReference type="OrthoDB" id="3990054at2759"/>
<evidence type="ECO:0000313" key="10">
    <source>
        <dbReference type="RefSeq" id="XP_011102068.1"/>
    </source>
</evidence>
<feature type="compositionally biased region" description="Basic and acidic residues" evidence="7">
    <location>
        <begin position="95"/>
        <end position="106"/>
    </location>
</feature>
<proteinExistence type="predicted"/>
<dbReference type="InterPro" id="IPR009617">
    <property type="entry name" value="Seipin"/>
</dbReference>
<dbReference type="GO" id="GO:0005789">
    <property type="term" value="C:endoplasmic reticulum membrane"/>
    <property type="evidence" value="ECO:0007669"/>
    <property type="project" value="UniProtKB-SubCell"/>
</dbReference>
<evidence type="ECO:0000256" key="5">
    <source>
        <dbReference type="ARBA" id="ARBA00023098"/>
    </source>
</evidence>
<keyword evidence="6 8" id="KW-0472">Membrane</keyword>
<feature type="transmembrane region" description="Helical" evidence="8">
    <location>
        <begin position="261"/>
        <end position="283"/>
    </location>
</feature>
<reference evidence="10" key="1">
    <citation type="submission" date="2025-08" db="UniProtKB">
        <authorList>
            <consortium name="RefSeq"/>
        </authorList>
    </citation>
    <scope>IDENTIFICATION</scope>
</reference>
<feature type="transmembrane region" description="Helical" evidence="8">
    <location>
        <begin position="479"/>
        <end position="497"/>
    </location>
</feature>
<protein>
    <submittedName>
        <fullName evidence="10">Seipin-2-like</fullName>
    </submittedName>
</protein>
<organism evidence="9 10">
    <name type="scientific">Sesamum indicum</name>
    <name type="common">Oriental sesame</name>
    <name type="synonym">Sesamum orientale</name>
    <dbReference type="NCBI Taxonomy" id="4182"/>
    <lineage>
        <taxon>Eukaryota</taxon>
        <taxon>Viridiplantae</taxon>
        <taxon>Streptophyta</taxon>
        <taxon>Embryophyta</taxon>
        <taxon>Tracheophyta</taxon>
        <taxon>Spermatophyta</taxon>
        <taxon>Magnoliopsida</taxon>
        <taxon>eudicotyledons</taxon>
        <taxon>Gunneridae</taxon>
        <taxon>Pentapetalae</taxon>
        <taxon>asterids</taxon>
        <taxon>lamiids</taxon>
        <taxon>Lamiales</taxon>
        <taxon>Pedaliaceae</taxon>
        <taxon>Sesamum</taxon>
    </lineage>
</organism>
<feature type="region of interest" description="Disordered" evidence="7">
    <location>
        <begin position="95"/>
        <end position="152"/>
    </location>
</feature>
<evidence type="ECO:0000256" key="7">
    <source>
        <dbReference type="SAM" id="MobiDB-lite"/>
    </source>
</evidence>
<dbReference type="KEGG" id="sind:105180115"/>
<evidence type="ECO:0000256" key="2">
    <source>
        <dbReference type="ARBA" id="ARBA00022692"/>
    </source>
</evidence>
<name>A0A6I9UJG8_SESIN</name>
<sequence>MEDAKLNTQSGDDEEEFRDALDDFTFYDCEETFSDPIESCDVLLPEDQTVPPATLRLRRSRKASAGDSMDMSRPSSSVSFENFLLPRDEKVKLSSRTKECEKKLENENSESVEPGNGLEAAKDSADGENNDNNYERSNLTGENSNSEDGLHGDELNLRENCDVHMSPLLTLVGITIKVISFQIDMLVKSFMFPFRLIYYLYMLVFDPFGFLKRGREYLIQEMKSIWSLVFDNLSPFVYEWLKDHQAIWKLGLKCGWGLVWSSYVCSLLVALLVSAFVMGGLLIRGVVEEPMRMKTSLNFDYTAKSPVAFVPIAAFPELSHDIYHEEMPGLAMGSGSRAVPPNYKLQTAISLTLPESEYNQNLGIFQVRVDFLATDGKTLSSSRRPCMLQYRSQPIRLLLTLLKVAPILTGYTTETQNLKINFRGFTEGDVPTACLRVVIEQRAEFLPGAGIPEIYAASLTLESKLPLLKRALWFWKKTLFVWISMTIFIMELAFALICCKPFVIPKIKLREVTNRGASQNDRPSQS</sequence>
<keyword evidence="5" id="KW-0443">Lipid metabolism</keyword>
<feature type="compositionally biased region" description="Polar residues" evidence="7">
    <location>
        <begin position="130"/>
        <end position="147"/>
    </location>
</feature>
<dbReference type="GeneID" id="105180115"/>
<gene>
    <name evidence="10" type="primary">LOC105180115</name>
</gene>
<accession>A0A6I9UJG8</accession>
<evidence type="ECO:0000256" key="3">
    <source>
        <dbReference type="ARBA" id="ARBA00022824"/>
    </source>
</evidence>
<evidence type="ECO:0000256" key="1">
    <source>
        <dbReference type="ARBA" id="ARBA00004477"/>
    </source>
</evidence>
<dbReference type="GO" id="GO:0006629">
    <property type="term" value="P:lipid metabolic process"/>
    <property type="evidence" value="ECO:0007669"/>
    <property type="project" value="UniProtKB-KW"/>
</dbReference>
<evidence type="ECO:0000256" key="4">
    <source>
        <dbReference type="ARBA" id="ARBA00022989"/>
    </source>
</evidence>
<dbReference type="PANTHER" id="PTHR21212">
    <property type="entry name" value="BERNARDINELLI-SEIP CONGENITAL LIPODYSTROPHY 2 HOMOLOG BSCL2 PROTEIN"/>
    <property type="match status" value="1"/>
</dbReference>
<dbReference type="GO" id="GO:0140042">
    <property type="term" value="P:lipid droplet formation"/>
    <property type="evidence" value="ECO:0007669"/>
    <property type="project" value="UniProtKB-ARBA"/>
</dbReference>
<dbReference type="Proteomes" id="UP000504604">
    <property type="component" value="Unplaced"/>
</dbReference>
<dbReference type="Pfam" id="PF06775">
    <property type="entry name" value="Seipin"/>
    <property type="match status" value="1"/>
</dbReference>
<dbReference type="PANTHER" id="PTHR21212:SF0">
    <property type="entry name" value="SEIPIN"/>
    <property type="match status" value="1"/>
</dbReference>
<dbReference type="RefSeq" id="XP_011102068.1">
    <property type="nucleotide sequence ID" value="XM_011103766.2"/>
</dbReference>
<evidence type="ECO:0000313" key="9">
    <source>
        <dbReference type="Proteomes" id="UP000504604"/>
    </source>
</evidence>
<dbReference type="InParanoid" id="A0A6I9UJG8"/>
<dbReference type="CDD" id="cd23995">
    <property type="entry name" value="Seipin_BSCL2_like"/>
    <property type="match status" value="1"/>
</dbReference>
<feature type="transmembrane region" description="Helical" evidence="8">
    <location>
        <begin position="192"/>
        <end position="211"/>
    </location>
</feature>
<keyword evidence="4 8" id="KW-1133">Transmembrane helix</keyword>
<keyword evidence="3" id="KW-0256">Endoplasmic reticulum</keyword>
<feature type="region of interest" description="Disordered" evidence="7">
    <location>
        <begin position="50"/>
        <end position="77"/>
    </location>
</feature>
<evidence type="ECO:0000256" key="6">
    <source>
        <dbReference type="ARBA" id="ARBA00023136"/>
    </source>
</evidence>
<evidence type="ECO:0000256" key="8">
    <source>
        <dbReference type="SAM" id="Phobius"/>
    </source>
</evidence>
<feature type="compositionally biased region" description="Low complexity" evidence="7">
    <location>
        <begin position="67"/>
        <end position="77"/>
    </location>
</feature>
<dbReference type="AlphaFoldDB" id="A0A6I9UJG8"/>
<comment type="subcellular location">
    <subcellularLocation>
        <location evidence="1">Endoplasmic reticulum membrane</location>
        <topology evidence="1">Multi-pass membrane protein</topology>
    </subcellularLocation>
</comment>
<keyword evidence="2 8" id="KW-0812">Transmembrane</keyword>
<dbReference type="FunCoup" id="A0A6I9UJG8">
    <property type="interactions" value="2113"/>
</dbReference>